<protein>
    <submittedName>
        <fullName evidence="8">Neuronal apoptosis inhibitory protein 2</fullName>
    </submittedName>
</protein>
<feature type="domain" description="NACHT" evidence="7">
    <location>
        <begin position="508"/>
        <end position="802"/>
    </location>
</feature>
<dbReference type="InterPro" id="IPR028789">
    <property type="entry name" value="Naip"/>
</dbReference>
<dbReference type="GO" id="GO:0006915">
    <property type="term" value="P:apoptotic process"/>
    <property type="evidence" value="ECO:0007669"/>
    <property type="project" value="UniProtKB-KW"/>
</dbReference>
<keyword evidence="1" id="KW-0053">Apoptosis</keyword>
<dbReference type="GO" id="GO:0005524">
    <property type="term" value="F:ATP binding"/>
    <property type="evidence" value="ECO:0007669"/>
    <property type="project" value="UniProtKB-KW"/>
</dbReference>
<evidence type="ECO:0000256" key="4">
    <source>
        <dbReference type="ARBA" id="ARBA00022741"/>
    </source>
</evidence>
<evidence type="ECO:0000313" key="9">
    <source>
        <dbReference type="MGI" id="MGI:1298226"/>
    </source>
</evidence>
<dbReference type="FunFam" id="1.10.1170.10:FF:000013">
    <property type="entry name" value="Baculoviral IAP repeat-containing protein 1"/>
    <property type="match status" value="1"/>
</dbReference>
<dbReference type="InterPro" id="IPR032675">
    <property type="entry name" value="LRR_dom_sf"/>
</dbReference>
<organism evidence="8">
    <name type="scientific">Mus musculus</name>
    <name type="common">Mouse</name>
    <dbReference type="NCBI Taxonomy" id="10090"/>
    <lineage>
        <taxon>Eukaryota</taxon>
        <taxon>Metazoa</taxon>
        <taxon>Chordata</taxon>
        <taxon>Craniata</taxon>
        <taxon>Vertebrata</taxon>
        <taxon>Euteleostomi</taxon>
        <taxon>Mammalia</taxon>
        <taxon>Eutheria</taxon>
        <taxon>Euarchontoglires</taxon>
        <taxon>Glires</taxon>
        <taxon>Rodentia</taxon>
        <taxon>Myomorpha</taxon>
        <taxon>Muroidea</taxon>
        <taxon>Muridae</taxon>
        <taxon>Murinae</taxon>
        <taxon>Mus</taxon>
        <taxon>Mus</taxon>
    </lineage>
</organism>
<dbReference type="MGI" id="MGI:1298226">
    <property type="gene designation" value="Naip2"/>
</dbReference>
<dbReference type="PROSITE" id="PS50837">
    <property type="entry name" value="NACHT"/>
    <property type="match status" value="1"/>
</dbReference>
<sequence>MAAQGEAVEEIICEFDDDLVSELSTLLRVDALSVLKRQQEEDHKTRMKMKKGFNSQMRSEAKRLKTFETYDKFRSWTPQEMAAAGFYHTGVKLGVQCFCCSLILFSTRLRKLPIENHKKLRPECEFLLGKDVGNIGKYDIRVKSPEKMLRGDKARYHEEEARLESFEDWPFYAHGTSPRVLSAAGFVFTGKRDTVQCFSCGGCLGNWEEGDDPWKEHAKWFPKCEFLQSKKSPEEITQYVQSYEGFLHVTGEHFVNSWVRRELPMVSAYCNDSVFANEELRMDTFKDWPHESPGAVEALVKAGLFYTGKRDIVQCFSCGGCMEKWAEGDNPIEDHTKFFPNCVFLQTLKSSAEVIPALQSHCALPEAMETTSESNHDDAAAVHSTVVDVSPSEAQELEPASSLVSVLCRDQDHSEAQGRGCASSGTYLPSTDLGQSEAQWLQEARSLSEQLRDTYTKATFRHMNLPEVYSSLGTDHLLSCDVSIISKHISQPVQGSLTIPEVFSNLNSVMCVEGEAGSGKTTFLKRIAFLWASGCCPLLNRFQLVFYLSLSSITPGQELAKIICAQLLGAGGCISEVCLSSIIQQLQHQVLFLLDDYSGLASLPQALHTLITKNYLSRTCLLIAVHTNKVRGIRPYLDTSLEIKEFPFYNTVSVLRKLFSHDIMRVRKFINYFGFHEELQGIHKTPLFVAAVCTDWFKNPSDQPFQDVALFKAYMQYLSLKHKGAAKPLQATVSSCGQLALTGLFSSCFEFNSDNLAEAGVDEDEELTTCLMSKFTAQRLRPVYRFLGPLFQEFLAAVRLTELLSSDRQEDQDLGLYYLRQINSPLKAMSIYHTFLKYVSSHPSSKAAPTVVSHLLQLVDEKESLENMSENEDYMKLHPEALLWIECLRGLWQLSPESFSLFISENLLRICLNFAHESNTVAACSPVILQFLRGRTLDLKVLSLQYFWDHPETLLLLKSIKISLNGNNWVQRIDFSLIEKSFEKVQPPTIDQDYAIAFQPINEVQKNLSEKKHIIKKYEDMKHQIPLNISTGYWKLSPKPYKIPKLEVQVTNTGPADQALLQVLMEVFSASQSIEFRLSDSSGFLESIRPALELSKASVTKCSMSRLELSREDQKLLLTLPTLQSLEVSETNQLPDQLFHNLHKFLGLKELCVRLDSKPDVLSVLPGEFPNLHHMEKLSIRTSTESDLSKLVKLIQNSPNLHVFHLKCNFLSNCEPLMTVLASCKKLREIEFSGRCFEAMTFVNILPNFVFLKILNLRDQQFPDKETSEKFAQALGSLRNLEKLFVPTGDGIHQVAKLIVRQCLQLPCLRVLVFAETLDDDSVLEIAKGATRGGFQKLENLDLTLNHKITEEGYRNFFQVLDNLPNLKNLDISRHIPECIQIQAITVKALGQCVSRLPSLTRLGMLSWLLDEEDIKVINDVKERHPQSKRLTVHWRWVVPFSPVIQK</sequence>
<dbReference type="Pfam" id="PF00653">
    <property type="entry name" value="BIR"/>
    <property type="match status" value="3"/>
</dbReference>
<dbReference type="InterPro" id="IPR007111">
    <property type="entry name" value="NACHT_NTPase"/>
</dbReference>
<gene>
    <name evidence="9" type="primary">Naip2</name>
    <name evidence="8" type="synonym">Birc1b</name>
</gene>
<dbReference type="PANTHER" id="PTHR46914:SF1">
    <property type="entry name" value="BACULOVIRAL IAP REPEAT-CONTAINING PROTEIN 1"/>
    <property type="match status" value="1"/>
</dbReference>
<dbReference type="Gene3D" id="3.80.10.10">
    <property type="entry name" value="Ribonuclease Inhibitor"/>
    <property type="match status" value="1"/>
</dbReference>
<dbReference type="Pfam" id="PF22524">
    <property type="entry name" value="WHD_Nlrc4"/>
    <property type="match status" value="1"/>
</dbReference>
<dbReference type="GO" id="GO:0046872">
    <property type="term" value="F:metal ion binding"/>
    <property type="evidence" value="ECO:0007669"/>
    <property type="project" value="UniProtKB-KW"/>
</dbReference>
<keyword evidence="4" id="KW-0547">Nucleotide-binding</keyword>
<dbReference type="Gene3D" id="1.10.1170.10">
    <property type="entry name" value="Inhibitor Of Apoptosis Protein (2mihbC-IAP-1), Chain A"/>
    <property type="match status" value="3"/>
</dbReference>
<dbReference type="FunFam" id="3.40.50.300:FF:001126">
    <property type="entry name" value="Baculoviral IAP repeat-containing protein 1"/>
    <property type="match status" value="1"/>
</dbReference>
<proteinExistence type="evidence at transcript level"/>
<name>Q540N6_MOUSE</name>
<dbReference type="CDD" id="cd00022">
    <property type="entry name" value="BIR"/>
    <property type="match status" value="3"/>
</dbReference>
<reference evidence="8" key="1">
    <citation type="journal article" date="2003" name="Curr. Biol.">
        <title>Naip5 affects host susceptibility to the intracellular pathogen Legionella pneumophila.</title>
        <authorList>
            <person name="Wright E.K."/>
            <person name="Goodart S.A."/>
            <person name="Growney J.D."/>
            <person name="Hadinoto V."/>
            <person name="Endrizzi M.G."/>
            <person name="Long E.M."/>
            <person name="Sadigh K."/>
            <person name="Abney A.L."/>
            <person name="Bernstein-Hanley I."/>
            <person name="Dietrich W.F."/>
        </authorList>
    </citation>
    <scope>NUCLEOTIDE SEQUENCE</scope>
    <source>
        <strain evidence="8">P/J</strain>
    </source>
</reference>
<dbReference type="Pfam" id="PF17889">
    <property type="entry name" value="NLRC4_HD"/>
    <property type="match status" value="1"/>
</dbReference>
<evidence type="ECO:0000256" key="2">
    <source>
        <dbReference type="ARBA" id="ARBA00022723"/>
    </source>
</evidence>
<dbReference type="AGR" id="MGI:1298226"/>
<dbReference type="SUPFAM" id="SSF52047">
    <property type="entry name" value="RNI-like"/>
    <property type="match status" value="1"/>
</dbReference>
<evidence type="ECO:0000313" key="8">
    <source>
        <dbReference type="EMBL" id="AAN77589.1"/>
    </source>
</evidence>
<evidence type="ECO:0000256" key="3">
    <source>
        <dbReference type="ARBA" id="ARBA00022737"/>
    </source>
</evidence>
<dbReference type="PhylomeDB" id="Q540N6"/>
<dbReference type="PANTHER" id="PTHR46914">
    <property type="entry name" value="BACULOVIRAL IAP REPEAT-CONTAINING PROTEIN 1"/>
    <property type="match status" value="1"/>
</dbReference>
<dbReference type="InterPro" id="IPR027417">
    <property type="entry name" value="P-loop_NTPase"/>
</dbReference>
<dbReference type="SMART" id="SM00238">
    <property type="entry name" value="BIR"/>
    <property type="match status" value="3"/>
</dbReference>
<dbReference type="Gene3D" id="3.40.50.300">
    <property type="entry name" value="P-loop containing nucleotide triphosphate hydrolases"/>
    <property type="match status" value="1"/>
</dbReference>
<dbReference type="SUPFAM" id="SSF57924">
    <property type="entry name" value="Inhibitor of apoptosis (IAP) repeat"/>
    <property type="match status" value="3"/>
</dbReference>
<dbReference type="InterPro" id="IPR001370">
    <property type="entry name" value="BIR_rpt"/>
</dbReference>
<dbReference type="FunFam" id="1.10.1170.10:FF:000007">
    <property type="entry name" value="Baculoviral IAP repeat-containing protein 1"/>
    <property type="match status" value="2"/>
</dbReference>
<dbReference type="SUPFAM" id="SSF52540">
    <property type="entry name" value="P-loop containing nucleoside triphosphate hydrolases"/>
    <property type="match status" value="1"/>
</dbReference>
<dbReference type="Pfam" id="PF05729">
    <property type="entry name" value="NACHT"/>
    <property type="match status" value="1"/>
</dbReference>
<evidence type="ECO:0000256" key="6">
    <source>
        <dbReference type="ARBA" id="ARBA00022840"/>
    </source>
</evidence>
<dbReference type="PROSITE" id="PS50143">
    <property type="entry name" value="BIR_REPEAT_2"/>
    <property type="match status" value="3"/>
</dbReference>
<keyword evidence="2" id="KW-0479">Metal-binding</keyword>
<dbReference type="GO" id="GO:0043066">
    <property type="term" value="P:negative regulation of apoptotic process"/>
    <property type="evidence" value="ECO:0007669"/>
    <property type="project" value="InterPro"/>
</dbReference>
<keyword evidence="5" id="KW-0862">Zinc</keyword>
<dbReference type="MEROPS" id="I32.001"/>
<dbReference type="OrthoDB" id="4034597at2759"/>
<evidence type="ECO:0000259" key="7">
    <source>
        <dbReference type="PROSITE" id="PS50837"/>
    </source>
</evidence>
<accession>Q540N6</accession>
<keyword evidence="6" id="KW-0067">ATP-binding</keyword>
<evidence type="ECO:0000256" key="5">
    <source>
        <dbReference type="ARBA" id="ARBA00022833"/>
    </source>
</evidence>
<dbReference type="PROSITE" id="PS01282">
    <property type="entry name" value="BIR_REPEAT_1"/>
    <property type="match status" value="2"/>
</dbReference>
<dbReference type="GO" id="GO:0043027">
    <property type="term" value="F:cysteine-type endopeptidase inhibitor activity involved in apoptotic process"/>
    <property type="evidence" value="ECO:0007669"/>
    <property type="project" value="InterPro"/>
</dbReference>
<evidence type="ECO:0000256" key="1">
    <source>
        <dbReference type="ARBA" id="ARBA00022703"/>
    </source>
</evidence>
<dbReference type="InterPro" id="IPR053882">
    <property type="entry name" value="Nlrc4-like_WHD"/>
</dbReference>
<dbReference type="FunFam" id="3.80.10.10:FF:000316">
    <property type="entry name" value="Baculoviral IAP repeat-containing protein 1"/>
    <property type="match status" value="1"/>
</dbReference>
<keyword evidence="3" id="KW-0677">Repeat</keyword>
<dbReference type="EMBL" id="AY147005">
    <property type="protein sequence ID" value="AAN77589.1"/>
    <property type="molecule type" value="mRNA"/>
</dbReference>
<dbReference type="InterPro" id="IPR040535">
    <property type="entry name" value="NLRC4_HD"/>
</dbReference>